<dbReference type="AlphaFoldDB" id="A0A923MCF0"/>
<evidence type="ECO:0000313" key="1">
    <source>
        <dbReference type="EMBL" id="MBC5767611.1"/>
    </source>
</evidence>
<sequence>MEAFAEHVCRSAPASRLSAALRRVRLAFPTARVEDIEGEETGFPGARVVMPNGMDVVVGVDLDRPGDLFEVVRLYVRGERAKYDFELTSANGFASTDKLTDGALLKVLGWYAAADIGLMAAGT</sequence>
<name>A0A923MCF0_9BURK</name>
<accession>A0A923MCF0</accession>
<organism evidence="1 2">
    <name type="scientific">Ramlibacter albus</name>
    <dbReference type="NCBI Taxonomy" id="2079448"/>
    <lineage>
        <taxon>Bacteria</taxon>
        <taxon>Pseudomonadati</taxon>
        <taxon>Pseudomonadota</taxon>
        <taxon>Betaproteobacteria</taxon>
        <taxon>Burkholderiales</taxon>
        <taxon>Comamonadaceae</taxon>
        <taxon>Ramlibacter</taxon>
    </lineage>
</organism>
<gene>
    <name evidence="1" type="ORF">H8R02_24310</name>
</gene>
<dbReference type="EMBL" id="JACORU010000011">
    <property type="protein sequence ID" value="MBC5767611.1"/>
    <property type="molecule type" value="Genomic_DNA"/>
</dbReference>
<evidence type="ECO:0000313" key="2">
    <source>
        <dbReference type="Proteomes" id="UP000596827"/>
    </source>
</evidence>
<proteinExistence type="predicted"/>
<dbReference type="Proteomes" id="UP000596827">
    <property type="component" value="Unassembled WGS sequence"/>
</dbReference>
<protein>
    <submittedName>
        <fullName evidence="1">Uncharacterized protein</fullName>
    </submittedName>
</protein>
<dbReference type="RefSeq" id="WP_187084094.1">
    <property type="nucleotide sequence ID" value="NZ_JACORU010000011.1"/>
</dbReference>
<keyword evidence="2" id="KW-1185">Reference proteome</keyword>
<comment type="caution">
    <text evidence="1">The sequence shown here is derived from an EMBL/GenBank/DDBJ whole genome shotgun (WGS) entry which is preliminary data.</text>
</comment>
<reference evidence="1" key="1">
    <citation type="submission" date="2020-08" db="EMBL/GenBank/DDBJ databases">
        <title>Ramlibacter sp. GTP1 16S ribosomal RNA gene genome sequencing and assembly.</title>
        <authorList>
            <person name="Kang M."/>
        </authorList>
    </citation>
    <scope>NUCLEOTIDE SEQUENCE</scope>
    <source>
        <strain evidence="1">GTP1</strain>
    </source>
</reference>